<evidence type="ECO:0000256" key="2">
    <source>
        <dbReference type="ARBA" id="ARBA00022643"/>
    </source>
</evidence>
<evidence type="ECO:0000256" key="1">
    <source>
        <dbReference type="ARBA" id="ARBA00022630"/>
    </source>
</evidence>
<evidence type="ECO:0000259" key="5">
    <source>
        <dbReference type="PROSITE" id="PS50112"/>
    </source>
</evidence>
<dbReference type="CDD" id="cd00130">
    <property type="entry name" value="PAS"/>
    <property type="match status" value="1"/>
</dbReference>
<keyword evidence="3" id="KW-0157">Chromophore</keyword>
<evidence type="ECO:0000313" key="7">
    <source>
        <dbReference type="EMBL" id="CAA6822948.1"/>
    </source>
</evidence>
<name>A0A6S6U421_9GAMM</name>
<dbReference type="InterPro" id="IPR001610">
    <property type="entry name" value="PAC"/>
</dbReference>
<evidence type="ECO:0000256" key="3">
    <source>
        <dbReference type="ARBA" id="ARBA00022991"/>
    </source>
</evidence>
<sequence>MNNEKDFDKSPALPIRAELLMKLLDETDHGITLAEREGDDTILLYVNHAFEQMTGYTADECLYSDCRFLQNGDRDQDAVNKINAAISNKEAVRVKLRNYRKDGSLFWNDLSITPYFDKVEGVMYYIGIQRDVTERTDLKQQLRDARAQIEELERQLKALG</sequence>
<reference evidence="7" key="1">
    <citation type="submission" date="2020-01" db="EMBL/GenBank/DDBJ databases">
        <authorList>
            <person name="Meier V. D."/>
            <person name="Meier V D."/>
        </authorList>
    </citation>
    <scope>NUCLEOTIDE SEQUENCE</scope>
    <source>
        <strain evidence="7">HLG_WM_MAG_07</strain>
    </source>
</reference>
<dbReference type="PROSITE" id="PS50112">
    <property type="entry name" value="PAS"/>
    <property type="match status" value="1"/>
</dbReference>
<accession>A0A6S6U421</accession>
<keyword evidence="2" id="KW-0288">FMN</keyword>
<dbReference type="PROSITE" id="PS50113">
    <property type="entry name" value="PAC"/>
    <property type="match status" value="1"/>
</dbReference>
<organism evidence="7">
    <name type="scientific">uncultured Thiotrichaceae bacterium</name>
    <dbReference type="NCBI Taxonomy" id="298394"/>
    <lineage>
        <taxon>Bacteria</taxon>
        <taxon>Pseudomonadati</taxon>
        <taxon>Pseudomonadota</taxon>
        <taxon>Gammaproteobacteria</taxon>
        <taxon>Thiotrichales</taxon>
        <taxon>Thiotrichaceae</taxon>
        <taxon>environmental samples</taxon>
    </lineage>
</organism>
<dbReference type="PANTHER" id="PTHR47429:SF2">
    <property type="entry name" value="PROTEIN TWIN LOV 1"/>
    <property type="match status" value="1"/>
</dbReference>
<dbReference type="InterPro" id="IPR035965">
    <property type="entry name" value="PAS-like_dom_sf"/>
</dbReference>
<dbReference type="AlphaFoldDB" id="A0A6S6U421"/>
<evidence type="ECO:0000259" key="6">
    <source>
        <dbReference type="PROSITE" id="PS50113"/>
    </source>
</evidence>
<dbReference type="EMBL" id="CACVAY010000112">
    <property type="protein sequence ID" value="CAA6822948.1"/>
    <property type="molecule type" value="Genomic_DNA"/>
</dbReference>
<dbReference type="InterPro" id="IPR000700">
    <property type="entry name" value="PAS-assoc_C"/>
</dbReference>
<keyword evidence="4" id="KW-0175">Coiled coil</keyword>
<dbReference type="SUPFAM" id="SSF55785">
    <property type="entry name" value="PYP-like sensor domain (PAS domain)"/>
    <property type="match status" value="1"/>
</dbReference>
<protein>
    <submittedName>
        <fullName evidence="7">PAS domain S-box-containing protein</fullName>
    </submittedName>
</protein>
<proteinExistence type="predicted"/>
<dbReference type="InterPro" id="IPR000014">
    <property type="entry name" value="PAS"/>
</dbReference>
<evidence type="ECO:0000256" key="4">
    <source>
        <dbReference type="SAM" id="Coils"/>
    </source>
</evidence>
<gene>
    <name evidence="7" type="ORF">HELGO_WM6576</name>
</gene>
<keyword evidence="1" id="KW-0285">Flavoprotein</keyword>
<dbReference type="Gene3D" id="3.30.450.20">
    <property type="entry name" value="PAS domain"/>
    <property type="match status" value="1"/>
</dbReference>
<dbReference type="SMART" id="SM00086">
    <property type="entry name" value="PAC"/>
    <property type="match status" value="1"/>
</dbReference>
<feature type="coiled-coil region" evidence="4">
    <location>
        <begin position="128"/>
        <end position="159"/>
    </location>
</feature>
<feature type="domain" description="PAS" evidence="5">
    <location>
        <begin position="16"/>
        <end position="60"/>
    </location>
</feature>
<dbReference type="NCBIfam" id="TIGR00229">
    <property type="entry name" value="sensory_box"/>
    <property type="match status" value="1"/>
</dbReference>
<dbReference type="Pfam" id="PF13426">
    <property type="entry name" value="PAS_9"/>
    <property type="match status" value="1"/>
</dbReference>
<dbReference type="PANTHER" id="PTHR47429">
    <property type="entry name" value="PROTEIN TWIN LOV 1"/>
    <property type="match status" value="1"/>
</dbReference>
<feature type="domain" description="PAC" evidence="6">
    <location>
        <begin position="90"/>
        <end position="144"/>
    </location>
</feature>